<name>A0A1I4CSG8_9HYPH</name>
<dbReference type="Proteomes" id="UP000198755">
    <property type="component" value="Unassembled WGS sequence"/>
</dbReference>
<sequence>MTASKQNTKIDDSKIGSDMAKVDAHVITPEEYEELPEITDEFFETGKYSSGGQPVSKEEGLAALAATLRPGRPRAQNPKQVVNIRLSPDVLDAFRATGRGWQTRVNEALREWLKEHP</sequence>
<dbReference type="EMBL" id="FOSN01000027">
    <property type="protein sequence ID" value="SFK83229.1"/>
    <property type="molecule type" value="Genomic_DNA"/>
</dbReference>
<proteinExistence type="predicted"/>
<gene>
    <name evidence="1" type="ORF">SAMN05444581_1276</name>
</gene>
<reference evidence="1 2" key="1">
    <citation type="submission" date="2016-10" db="EMBL/GenBank/DDBJ databases">
        <authorList>
            <person name="de Groot N.N."/>
        </authorList>
    </citation>
    <scope>NUCLEOTIDE SEQUENCE [LARGE SCALE GENOMIC DNA]</scope>
    <source>
        <strain evidence="1 2">NE2</strain>
    </source>
</reference>
<dbReference type="STRING" id="1612308.SAMN05444581_1276"/>
<evidence type="ECO:0000313" key="2">
    <source>
        <dbReference type="Proteomes" id="UP000198755"/>
    </source>
</evidence>
<keyword evidence="2" id="KW-1185">Reference proteome</keyword>
<protein>
    <submittedName>
        <fullName evidence="1">Uncharacterized conserved protein, DUF4415 family</fullName>
    </submittedName>
</protein>
<dbReference type="AlphaFoldDB" id="A0A1I4CSG8"/>
<dbReference type="Pfam" id="PF14384">
    <property type="entry name" value="BrnA_antitoxin"/>
    <property type="match status" value="1"/>
</dbReference>
<dbReference type="RefSeq" id="WP_175492689.1">
    <property type="nucleotide sequence ID" value="NZ_FOSN01000027.1"/>
</dbReference>
<accession>A0A1I4CSG8</accession>
<organism evidence="1 2">
    <name type="scientific">Methylocapsa palsarum</name>
    <dbReference type="NCBI Taxonomy" id="1612308"/>
    <lineage>
        <taxon>Bacteria</taxon>
        <taxon>Pseudomonadati</taxon>
        <taxon>Pseudomonadota</taxon>
        <taxon>Alphaproteobacteria</taxon>
        <taxon>Hyphomicrobiales</taxon>
        <taxon>Beijerinckiaceae</taxon>
        <taxon>Methylocapsa</taxon>
    </lineage>
</organism>
<evidence type="ECO:0000313" key="1">
    <source>
        <dbReference type="EMBL" id="SFK83229.1"/>
    </source>
</evidence>
<dbReference type="InterPro" id="IPR025528">
    <property type="entry name" value="BrnA_antitoxin"/>
</dbReference>